<dbReference type="Gene3D" id="3.40.50.720">
    <property type="entry name" value="NAD(P)-binding Rossmann-like Domain"/>
    <property type="match status" value="1"/>
</dbReference>
<keyword evidence="6" id="KW-1185">Reference proteome</keyword>
<dbReference type="CDD" id="cd01065">
    <property type="entry name" value="NAD_bind_Shikimate_DH"/>
    <property type="match status" value="1"/>
</dbReference>
<dbReference type="PANTHER" id="PTHR21089">
    <property type="entry name" value="SHIKIMATE DEHYDROGENASE"/>
    <property type="match status" value="1"/>
</dbReference>
<keyword evidence="3" id="KW-0028">Amino-acid biosynthesis</keyword>
<dbReference type="Gene3D" id="3.40.50.10860">
    <property type="entry name" value="Leucine Dehydrogenase, chain A, domain 1"/>
    <property type="match status" value="1"/>
</dbReference>
<evidence type="ECO:0000256" key="2">
    <source>
        <dbReference type="ARBA" id="ARBA00023002"/>
    </source>
</evidence>
<dbReference type="SUPFAM" id="SSF53223">
    <property type="entry name" value="Aminoacid dehydrogenase-like, N-terminal domain"/>
    <property type="match status" value="1"/>
</dbReference>
<evidence type="ECO:0000256" key="1">
    <source>
        <dbReference type="ARBA" id="ARBA00004871"/>
    </source>
</evidence>
<dbReference type="GO" id="GO:0019632">
    <property type="term" value="P:shikimate metabolic process"/>
    <property type="evidence" value="ECO:0007669"/>
    <property type="project" value="TreeGrafter"/>
</dbReference>
<dbReference type="GO" id="GO:0004764">
    <property type="term" value="F:shikimate 3-dehydrogenase (NADP+) activity"/>
    <property type="evidence" value="ECO:0007669"/>
    <property type="project" value="InterPro"/>
</dbReference>
<dbReference type="InterPro" id="IPR046346">
    <property type="entry name" value="Aminoacid_DH-like_N_sf"/>
</dbReference>
<comment type="pathway">
    <text evidence="1">Metabolic intermediate biosynthesis; chorismate biosynthesis; chorismate from D-erythrose 4-phosphate and phosphoenolpyruvate: step 4/7.</text>
</comment>
<dbReference type="EMBL" id="JACDZE010000005">
    <property type="protein sequence ID" value="MBA5630610.1"/>
    <property type="molecule type" value="Genomic_DNA"/>
</dbReference>
<keyword evidence="2" id="KW-0560">Oxidoreductase</keyword>
<evidence type="ECO:0000259" key="4">
    <source>
        <dbReference type="Pfam" id="PF08501"/>
    </source>
</evidence>
<dbReference type="AlphaFoldDB" id="A0A838ZUE5"/>
<name>A0A838ZUE5_9FLAO</name>
<dbReference type="GO" id="GO:0009073">
    <property type="term" value="P:aromatic amino acid family biosynthetic process"/>
    <property type="evidence" value="ECO:0007669"/>
    <property type="project" value="UniProtKB-KW"/>
</dbReference>
<dbReference type="SUPFAM" id="SSF51735">
    <property type="entry name" value="NAD(P)-binding Rossmann-fold domains"/>
    <property type="match status" value="1"/>
</dbReference>
<evidence type="ECO:0000313" key="5">
    <source>
        <dbReference type="EMBL" id="MBA5630610.1"/>
    </source>
</evidence>
<keyword evidence="3" id="KW-0057">Aromatic amino acid biosynthesis</keyword>
<dbReference type="GO" id="GO:0050661">
    <property type="term" value="F:NADP binding"/>
    <property type="evidence" value="ECO:0007669"/>
    <property type="project" value="TreeGrafter"/>
</dbReference>
<dbReference type="InterPro" id="IPR022893">
    <property type="entry name" value="Shikimate_DH_fam"/>
</dbReference>
<evidence type="ECO:0000313" key="6">
    <source>
        <dbReference type="Proteomes" id="UP000552241"/>
    </source>
</evidence>
<proteinExistence type="predicted"/>
<reference evidence="5 6" key="1">
    <citation type="submission" date="2020-07" db="EMBL/GenBank/DDBJ databases">
        <title>Moheibacter lacus sp. nov., a member of the family Flavobacteriaceae isolated from freshwater lake sediment.</title>
        <authorList>
            <person name="Liu Y."/>
        </authorList>
    </citation>
    <scope>NUCLEOTIDE SEQUENCE [LARGE SCALE GENOMIC DNA]</scope>
    <source>
        <strain evidence="5 6">BDHS18</strain>
    </source>
</reference>
<dbReference type="GO" id="GO:0009423">
    <property type="term" value="P:chorismate biosynthetic process"/>
    <property type="evidence" value="ECO:0007669"/>
    <property type="project" value="TreeGrafter"/>
</dbReference>
<dbReference type="PANTHER" id="PTHR21089:SF1">
    <property type="entry name" value="BIFUNCTIONAL 3-DEHYDROQUINATE DEHYDRATASE_SHIKIMATE DEHYDROGENASE, CHLOROPLASTIC"/>
    <property type="match status" value="1"/>
</dbReference>
<protein>
    <submittedName>
        <fullName evidence="5">Shikimate dehydrogenase</fullName>
    </submittedName>
</protein>
<dbReference type="Proteomes" id="UP000552241">
    <property type="component" value="Unassembled WGS sequence"/>
</dbReference>
<sequence length="241" mass="27464">MNRFGLLGRNIAYSYSQAYFTSKFESENISNSIYEIFDFENLDSIVELFQKEALKGFNITIPYKEQIIPFLDELSEEAAAIGAVNCVKIHGNKKLGFNTDAFGFENSLKPCLKEHHKNALVLGDGGAAKAVRFVLSKLNIPFQTVSRKGDLTYADLKAETIQNHQIIINCTPVGTFPNVEDAPEIPYESLSERHLLYDLIYNPEKTQFLKLGERKNAEIKNGYEMWLLQAEKSWEIWNQPL</sequence>
<dbReference type="GO" id="GO:0005829">
    <property type="term" value="C:cytosol"/>
    <property type="evidence" value="ECO:0007669"/>
    <property type="project" value="TreeGrafter"/>
</dbReference>
<dbReference type="InterPro" id="IPR036291">
    <property type="entry name" value="NAD(P)-bd_dom_sf"/>
</dbReference>
<dbReference type="RefSeq" id="WP_182044215.1">
    <property type="nucleotide sequence ID" value="NZ_JACDZE010000005.1"/>
</dbReference>
<dbReference type="InterPro" id="IPR013708">
    <property type="entry name" value="Shikimate_DH-bd_N"/>
</dbReference>
<organism evidence="5 6">
    <name type="scientific">Moheibacter lacus</name>
    <dbReference type="NCBI Taxonomy" id="2745851"/>
    <lineage>
        <taxon>Bacteria</taxon>
        <taxon>Pseudomonadati</taxon>
        <taxon>Bacteroidota</taxon>
        <taxon>Flavobacteriia</taxon>
        <taxon>Flavobacteriales</taxon>
        <taxon>Weeksellaceae</taxon>
        <taxon>Moheibacter</taxon>
    </lineage>
</organism>
<accession>A0A838ZUE5</accession>
<comment type="caution">
    <text evidence="5">The sequence shown here is derived from an EMBL/GenBank/DDBJ whole genome shotgun (WGS) entry which is preliminary data.</text>
</comment>
<evidence type="ECO:0000256" key="3">
    <source>
        <dbReference type="ARBA" id="ARBA00023141"/>
    </source>
</evidence>
<feature type="domain" description="Shikimate dehydrogenase substrate binding N-terminal" evidence="4">
    <location>
        <begin position="6"/>
        <end position="87"/>
    </location>
</feature>
<dbReference type="Pfam" id="PF08501">
    <property type="entry name" value="Shikimate_dh_N"/>
    <property type="match status" value="1"/>
</dbReference>
<gene>
    <name evidence="5" type="ORF">HU137_12620</name>
</gene>